<dbReference type="Proteomes" id="UP000593910">
    <property type="component" value="Chromosome"/>
</dbReference>
<dbReference type="InterPro" id="IPR050570">
    <property type="entry name" value="Cell_wall_metabolism_enzyme"/>
</dbReference>
<dbReference type="GO" id="GO:0004222">
    <property type="term" value="F:metalloendopeptidase activity"/>
    <property type="evidence" value="ECO:0007669"/>
    <property type="project" value="TreeGrafter"/>
</dbReference>
<dbReference type="PANTHER" id="PTHR21666:SF289">
    <property type="entry name" value="L-ALA--D-GLU ENDOPEPTIDASE"/>
    <property type="match status" value="1"/>
</dbReference>
<feature type="domain" description="M23ase beta-sheet core" evidence="4">
    <location>
        <begin position="168"/>
        <end position="264"/>
    </location>
</feature>
<dbReference type="RefSeq" id="WP_193113096.1">
    <property type="nucleotide sequence ID" value="NZ_CP041165.1"/>
</dbReference>
<organism evidence="5 6">
    <name type="scientific">Sulfurimonas marina</name>
    <dbReference type="NCBI Taxonomy" id="2590551"/>
    <lineage>
        <taxon>Bacteria</taxon>
        <taxon>Pseudomonadati</taxon>
        <taxon>Campylobacterota</taxon>
        <taxon>Epsilonproteobacteria</taxon>
        <taxon>Campylobacterales</taxon>
        <taxon>Sulfurimonadaceae</taxon>
        <taxon>Sulfurimonas</taxon>
    </lineage>
</organism>
<dbReference type="InterPro" id="IPR011055">
    <property type="entry name" value="Dup_hybrid_motif"/>
</dbReference>
<dbReference type="SUPFAM" id="SSF51261">
    <property type="entry name" value="Duplicated hybrid motif"/>
    <property type="match status" value="1"/>
</dbReference>
<dbReference type="EMBL" id="CP041165">
    <property type="protein sequence ID" value="QOP41777.1"/>
    <property type="molecule type" value="Genomic_DNA"/>
</dbReference>
<keyword evidence="1" id="KW-0732">Signal</keyword>
<keyword evidence="2" id="KW-0175">Coiled coil</keyword>
<dbReference type="KEGG" id="smax:FJR03_08505"/>
<gene>
    <name evidence="5" type="ORF">FJR03_08505</name>
</gene>
<dbReference type="PANTHER" id="PTHR21666">
    <property type="entry name" value="PEPTIDASE-RELATED"/>
    <property type="match status" value="1"/>
</dbReference>
<sequence>MNKHFTITIHDDNGVRQFNLHKFVKKALYYAAIFLLTLAMIAVATILYLNSAVDSMQMKKDGIEKAYKELEVQNSELLSSMQETQKSLHVKKQELEELSDSLTEIEQMIGLKPINEESLEERVSLAKLSSSQRLTLLNLLPSGSPIEYKGITSKYGYRIHPTLNRKEFHRGTDLKAPMNTAIYATADGVVEWAGMHKSSGYGRLIILEHVYGFKSYFGHLNKIVIKSGQFVKKGQLIGYTGNSGMSNGPHLHYEIRFIHRVLNPYYFIKWTQQNYNEIFDKEKKVPWQSLITATSRITYQPILTQPSSQLAQK</sequence>
<evidence type="ECO:0000256" key="1">
    <source>
        <dbReference type="ARBA" id="ARBA00022729"/>
    </source>
</evidence>
<proteinExistence type="predicted"/>
<accession>A0A7M1AWE0</accession>
<evidence type="ECO:0000256" key="2">
    <source>
        <dbReference type="SAM" id="Coils"/>
    </source>
</evidence>
<dbReference type="AlphaFoldDB" id="A0A7M1AWE0"/>
<evidence type="ECO:0000313" key="6">
    <source>
        <dbReference type="Proteomes" id="UP000593910"/>
    </source>
</evidence>
<evidence type="ECO:0000313" key="5">
    <source>
        <dbReference type="EMBL" id="QOP41777.1"/>
    </source>
</evidence>
<keyword evidence="3" id="KW-0812">Transmembrane</keyword>
<dbReference type="Gene3D" id="2.70.70.10">
    <property type="entry name" value="Glucose Permease (Domain IIA)"/>
    <property type="match status" value="1"/>
</dbReference>
<reference evidence="5 6" key="1">
    <citation type="submission" date="2019-06" db="EMBL/GenBank/DDBJ databases">
        <title>Sulfurimonas gotlandica sp. nov., a chemoautotrophic and psychrotolerant epsilonproteobacterium isolated from a pelagic redoxcline, and an emended description of the genus Sulfurimonas.</title>
        <authorList>
            <person name="Wang S."/>
            <person name="Jiang L."/>
            <person name="Shao Z."/>
        </authorList>
    </citation>
    <scope>NUCLEOTIDE SEQUENCE [LARGE SCALE GENOMIC DNA]</scope>
    <source>
        <strain evidence="5 6">B2</strain>
    </source>
</reference>
<keyword evidence="3" id="KW-0472">Membrane</keyword>
<evidence type="ECO:0000259" key="4">
    <source>
        <dbReference type="Pfam" id="PF01551"/>
    </source>
</evidence>
<feature type="transmembrane region" description="Helical" evidence="3">
    <location>
        <begin position="27"/>
        <end position="49"/>
    </location>
</feature>
<name>A0A7M1AWE0_9BACT</name>
<protein>
    <submittedName>
        <fullName evidence="5">M23 family peptidase</fullName>
    </submittedName>
</protein>
<dbReference type="Pfam" id="PF01551">
    <property type="entry name" value="Peptidase_M23"/>
    <property type="match status" value="1"/>
</dbReference>
<dbReference type="CDD" id="cd12797">
    <property type="entry name" value="M23_peptidase"/>
    <property type="match status" value="1"/>
</dbReference>
<dbReference type="FunFam" id="2.70.70.10:FF:000006">
    <property type="entry name" value="M23 family peptidase"/>
    <property type="match status" value="1"/>
</dbReference>
<feature type="coiled-coil region" evidence="2">
    <location>
        <begin position="53"/>
        <end position="108"/>
    </location>
</feature>
<keyword evidence="3" id="KW-1133">Transmembrane helix</keyword>
<evidence type="ECO:0000256" key="3">
    <source>
        <dbReference type="SAM" id="Phobius"/>
    </source>
</evidence>
<keyword evidence="6" id="KW-1185">Reference proteome</keyword>
<dbReference type="InterPro" id="IPR016047">
    <property type="entry name" value="M23ase_b-sheet_dom"/>
</dbReference>